<dbReference type="InterPro" id="IPR036956">
    <property type="entry name" value="Impact_N_sf"/>
</dbReference>
<dbReference type="AlphaFoldDB" id="F0Y9R9"/>
<dbReference type="GO" id="GO:0005737">
    <property type="term" value="C:cytoplasm"/>
    <property type="evidence" value="ECO:0007669"/>
    <property type="project" value="UniProtKB-SubCell"/>
</dbReference>
<dbReference type="Gene3D" id="3.30.230.30">
    <property type="entry name" value="Impact, N-terminal domain"/>
    <property type="match status" value="1"/>
</dbReference>
<evidence type="ECO:0000256" key="7">
    <source>
        <dbReference type="SAM" id="MobiDB-lite"/>
    </source>
</evidence>
<keyword evidence="6" id="KW-0346">Stress response</keyword>
<feature type="compositionally biased region" description="Pro residues" evidence="7">
    <location>
        <begin position="55"/>
        <end position="73"/>
    </location>
</feature>
<evidence type="ECO:0000313" key="10">
    <source>
        <dbReference type="Proteomes" id="UP000002729"/>
    </source>
</evidence>
<keyword evidence="5" id="KW-0810">Translation regulation</keyword>
<evidence type="ECO:0000256" key="4">
    <source>
        <dbReference type="ARBA" id="ARBA00022491"/>
    </source>
</evidence>
<dbReference type="InParanoid" id="F0Y9R9"/>
<dbReference type="Gene3D" id="3.10.110.10">
    <property type="entry name" value="Ubiquitin Conjugating Enzyme"/>
    <property type="match status" value="1"/>
</dbReference>
<dbReference type="InterPro" id="IPR006575">
    <property type="entry name" value="RWD_dom"/>
</dbReference>
<dbReference type="eggNOG" id="KOG3299">
    <property type="taxonomic scope" value="Eukaryota"/>
</dbReference>
<evidence type="ECO:0000313" key="9">
    <source>
        <dbReference type="EMBL" id="EGB08292.1"/>
    </source>
</evidence>
<protein>
    <recommendedName>
        <fullName evidence="8">RWD domain-containing protein</fullName>
    </recommendedName>
</protein>
<reference evidence="9 10" key="1">
    <citation type="journal article" date="2011" name="Proc. Natl. Acad. Sci. U.S.A.">
        <title>Niche of harmful alga Aureococcus anophagefferens revealed through ecogenomics.</title>
        <authorList>
            <person name="Gobler C.J."/>
            <person name="Berry D.L."/>
            <person name="Dyhrman S.T."/>
            <person name="Wilhelm S.W."/>
            <person name="Salamov A."/>
            <person name="Lobanov A.V."/>
            <person name="Zhang Y."/>
            <person name="Collier J.L."/>
            <person name="Wurch L.L."/>
            <person name="Kustka A.B."/>
            <person name="Dill B.D."/>
            <person name="Shah M."/>
            <person name="VerBerkmoes N.C."/>
            <person name="Kuo A."/>
            <person name="Terry A."/>
            <person name="Pangilinan J."/>
            <person name="Lindquist E.A."/>
            <person name="Lucas S."/>
            <person name="Paulsen I.T."/>
            <person name="Hattenrath-Lehmann T.K."/>
            <person name="Talmage S.C."/>
            <person name="Walker E.A."/>
            <person name="Koch F."/>
            <person name="Burson A.M."/>
            <person name="Marcoval M.A."/>
            <person name="Tang Y.Z."/>
            <person name="Lecleir G.R."/>
            <person name="Coyne K.J."/>
            <person name="Berg G.M."/>
            <person name="Bertrand E.M."/>
            <person name="Saito M.A."/>
            <person name="Gladyshev V.N."/>
            <person name="Grigoriev I.V."/>
        </authorList>
    </citation>
    <scope>NUCLEOTIDE SEQUENCE [LARGE SCALE GENOMIC DNA]</scope>
    <source>
        <strain evidence="10">CCMP 1984</strain>
    </source>
</reference>
<comment type="subcellular location">
    <subcellularLocation>
        <location evidence="1">Cytoplasm</location>
    </subcellularLocation>
</comment>
<keyword evidence="3" id="KW-0963">Cytoplasm</keyword>
<dbReference type="SUPFAM" id="SSF54211">
    <property type="entry name" value="Ribosomal protein S5 domain 2-like"/>
    <property type="match status" value="1"/>
</dbReference>
<evidence type="ECO:0000256" key="6">
    <source>
        <dbReference type="ARBA" id="ARBA00023016"/>
    </source>
</evidence>
<gene>
    <name evidence="9" type="ORF">AURANDRAFT_64322</name>
</gene>
<dbReference type="GeneID" id="20224771"/>
<keyword evidence="10" id="KW-1185">Reference proteome</keyword>
<evidence type="ECO:0000256" key="3">
    <source>
        <dbReference type="ARBA" id="ARBA00022490"/>
    </source>
</evidence>
<evidence type="ECO:0000256" key="2">
    <source>
        <dbReference type="ARBA" id="ARBA00007665"/>
    </source>
</evidence>
<dbReference type="OrthoDB" id="69641at2759"/>
<organism evidence="10">
    <name type="scientific">Aureococcus anophagefferens</name>
    <name type="common">Harmful bloom alga</name>
    <dbReference type="NCBI Taxonomy" id="44056"/>
    <lineage>
        <taxon>Eukaryota</taxon>
        <taxon>Sar</taxon>
        <taxon>Stramenopiles</taxon>
        <taxon>Ochrophyta</taxon>
        <taxon>Pelagophyceae</taxon>
        <taxon>Pelagomonadales</taxon>
        <taxon>Pelagomonadaceae</taxon>
        <taxon>Aureococcus</taxon>
    </lineage>
</organism>
<dbReference type="SUPFAM" id="SSF54495">
    <property type="entry name" value="UBC-like"/>
    <property type="match status" value="1"/>
</dbReference>
<feature type="region of interest" description="Disordered" evidence="7">
    <location>
        <begin position="35"/>
        <end position="73"/>
    </location>
</feature>
<dbReference type="InterPro" id="IPR020568">
    <property type="entry name" value="Ribosomal_Su5_D2-typ_SF"/>
</dbReference>
<evidence type="ECO:0000259" key="8">
    <source>
        <dbReference type="PROSITE" id="PS50908"/>
    </source>
</evidence>
<name>F0Y9R9_AURAN</name>
<evidence type="ECO:0000256" key="1">
    <source>
        <dbReference type="ARBA" id="ARBA00004496"/>
    </source>
</evidence>
<comment type="similarity">
    <text evidence="2">Belongs to the IMPACT family.</text>
</comment>
<accession>F0Y9R9</accession>
<dbReference type="PANTHER" id="PTHR16301">
    <property type="entry name" value="IMPACT-RELATED"/>
    <property type="match status" value="1"/>
</dbReference>
<dbReference type="InterPro" id="IPR001498">
    <property type="entry name" value="Impact_N"/>
</dbReference>
<dbReference type="InterPro" id="IPR016135">
    <property type="entry name" value="UBQ-conjugating_enzyme/RWD"/>
</dbReference>
<dbReference type="KEGG" id="aaf:AURANDRAFT_64322"/>
<dbReference type="Pfam" id="PF01205">
    <property type="entry name" value="Impact_N"/>
    <property type="match status" value="1"/>
</dbReference>
<dbReference type="PROSITE" id="PS50908">
    <property type="entry name" value="RWD"/>
    <property type="match status" value="1"/>
</dbReference>
<dbReference type="InterPro" id="IPR023582">
    <property type="entry name" value="Impact"/>
</dbReference>
<keyword evidence="4" id="KW-0678">Repressor</keyword>
<dbReference type="EMBL" id="GL833128">
    <property type="protein sequence ID" value="EGB08292.1"/>
    <property type="molecule type" value="Genomic_DNA"/>
</dbReference>
<feature type="domain" description="RWD" evidence="8">
    <location>
        <begin position="92"/>
        <end position="194"/>
    </location>
</feature>
<dbReference type="Proteomes" id="UP000002729">
    <property type="component" value="Unassembled WGS sequence"/>
</dbReference>
<sequence>MSITCTSCGDVLEPAGFSKNQLRTPKTARCRWCVEQASQQRRAPPPATQQRRARPPPATTPPPTAATPPPPPEAELAALAVADPAAAAAREEEAEALAAIFGDEFRPLPPGGAAARYEIALAADRAAVALDVVCGAGYPVDGAPTFAVRAVAACDEKARRALTCVAAAAAAAAPAGEVCVFEVAAAVRDAVDALGAAPAAAPAAEAAPAGGWTFEPACPQFGQRPVRFDAASGDDAHAVEIFDGEPVTDRRSTFQAFLAVGVDSLDKAQWAFRAILARNKCGRATHNMRAYRFTDAAGVRRADNDSDGEDGAGEKMAYLLDVLDADGVAVVVSRWYGGVHLGPDRFRHIAHCTQKILEAHGHARRDNAR</sequence>
<dbReference type="PANTHER" id="PTHR16301:SF25">
    <property type="entry name" value="PROTEIN IMPACT"/>
    <property type="match status" value="1"/>
</dbReference>
<dbReference type="RefSeq" id="XP_009037018.1">
    <property type="nucleotide sequence ID" value="XM_009038770.1"/>
</dbReference>
<dbReference type="GO" id="GO:0006446">
    <property type="term" value="P:regulation of translational initiation"/>
    <property type="evidence" value="ECO:0007669"/>
    <property type="project" value="TreeGrafter"/>
</dbReference>
<proteinExistence type="inferred from homology"/>
<dbReference type="Pfam" id="PF05773">
    <property type="entry name" value="RWD"/>
    <property type="match status" value="1"/>
</dbReference>
<dbReference type="GO" id="GO:0140469">
    <property type="term" value="P:GCN2-mediated signaling"/>
    <property type="evidence" value="ECO:0007669"/>
    <property type="project" value="TreeGrafter"/>
</dbReference>
<evidence type="ECO:0000256" key="5">
    <source>
        <dbReference type="ARBA" id="ARBA00022845"/>
    </source>
</evidence>